<feature type="transmembrane region" description="Helical" evidence="1">
    <location>
        <begin position="273"/>
        <end position="297"/>
    </location>
</feature>
<feature type="transmembrane region" description="Helical" evidence="1">
    <location>
        <begin position="243"/>
        <end position="261"/>
    </location>
</feature>
<keyword evidence="1" id="KW-1133">Transmembrane helix</keyword>
<dbReference type="Proteomes" id="UP001499854">
    <property type="component" value="Unassembled WGS sequence"/>
</dbReference>
<gene>
    <name evidence="2" type="ORF">GCM10009838_83920</name>
</gene>
<organism evidence="2 3">
    <name type="scientific">Catenulispora subtropica</name>
    <dbReference type="NCBI Taxonomy" id="450798"/>
    <lineage>
        <taxon>Bacteria</taxon>
        <taxon>Bacillati</taxon>
        <taxon>Actinomycetota</taxon>
        <taxon>Actinomycetes</taxon>
        <taxon>Catenulisporales</taxon>
        <taxon>Catenulisporaceae</taxon>
        <taxon>Catenulispora</taxon>
    </lineage>
</organism>
<evidence type="ECO:0008006" key="4">
    <source>
        <dbReference type="Google" id="ProtNLM"/>
    </source>
</evidence>
<evidence type="ECO:0000313" key="3">
    <source>
        <dbReference type="Proteomes" id="UP001499854"/>
    </source>
</evidence>
<feature type="transmembrane region" description="Helical" evidence="1">
    <location>
        <begin position="92"/>
        <end position="111"/>
    </location>
</feature>
<feature type="transmembrane region" description="Helical" evidence="1">
    <location>
        <begin position="140"/>
        <end position="162"/>
    </location>
</feature>
<accession>A0ABP5EQM2</accession>
<evidence type="ECO:0000256" key="1">
    <source>
        <dbReference type="SAM" id="Phobius"/>
    </source>
</evidence>
<keyword evidence="1" id="KW-0812">Transmembrane</keyword>
<keyword evidence="1" id="KW-0472">Membrane</keyword>
<keyword evidence="3" id="KW-1185">Reference proteome</keyword>
<feature type="transmembrane region" description="Helical" evidence="1">
    <location>
        <begin position="359"/>
        <end position="375"/>
    </location>
</feature>
<dbReference type="EMBL" id="BAAAQM010000084">
    <property type="protein sequence ID" value="GAA2004918.1"/>
    <property type="molecule type" value="Genomic_DNA"/>
</dbReference>
<feature type="transmembrane region" description="Helical" evidence="1">
    <location>
        <begin position="118"/>
        <end position="134"/>
    </location>
</feature>
<feature type="transmembrane region" description="Helical" evidence="1">
    <location>
        <begin position="303"/>
        <end position="319"/>
    </location>
</feature>
<sequence>MRPETAPRQATTFADLRFKYSAHIVLGMCAVVFAALLWAVRRLDFYYDEWDFVDKAERWRFEDYFVPHNEHWSTVPMVVYRLLIGLFGMHSYLPYSAALLLLHCGNAFLLFVVIRRRCGDALGIGAAAIMLVLGRGSDDFIWAFQIGFSCSVLFGLVALVLLDAERPSRRALVGASVALVLSLASSGEGLFFVVAAGVSMVLRCGGLGLGRALRRGGGMEATAVPSAVPEPLVPRLWSRYRKVAAVLAAPIVAYGVWYPLYGAQHATEARSPLTLHAASGLFTFVPTGLGSGMTGIIGLDWQYRWIGFATFVALFALLCRRGRTSALAVGLGVGVVAQFCLTGLVRAQYGDQLAGTSRYVYIAAVFILPMLAETLRTMESRLRWQAALATVAAVGCFHSTFVLDDAISDRNRLFSRQKAMLQTAWFLRDDPQLNLDAIIDPADAPTLTVRLYLQTRRELGSPLRDLDARGIAALDAGDVGQARRNVLGGSR</sequence>
<feature type="transmembrane region" description="Helical" evidence="1">
    <location>
        <begin position="326"/>
        <end position="347"/>
    </location>
</feature>
<proteinExistence type="predicted"/>
<evidence type="ECO:0000313" key="2">
    <source>
        <dbReference type="EMBL" id="GAA2004918.1"/>
    </source>
</evidence>
<reference evidence="3" key="1">
    <citation type="journal article" date="2019" name="Int. J. Syst. Evol. Microbiol.">
        <title>The Global Catalogue of Microorganisms (GCM) 10K type strain sequencing project: providing services to taxonomists for standard genome sequencing and annotation.</title>
        <authorList>
            <consortium name="The Broad Institute Genomics Platform"/>
            <consortium name="The Broad Institute Genome Sequencing Center for Infectious Disease"/>
            <person name="Wu L."/>
            <person name="Ma J."/>
        </authorList>
    </citation>
    <scope>NUCLEOTIDE SEQUENCE [LARGE SCALE GENOMIC DNA]</scope>
    <source>
        <strain evidence="3">JCM 16013</strain>
    </source>
</reference>
<name>A0ABP5EQM2_9ACTN</name>
<feature type="transmembrane region" description="Helical" evidence="1">
    <location>
        <begin position="20"/>
        <end position="40"/>
    </location>
</feature>
<comment type="caution">
    <text evidence="2">The sequence shown here is derived from an EMBL/GenBank/DDBJ whole genome shotgun (WGS) entry which is preliminary data.</text>
</comment>
<feature type="transmembrane region" description="Helical" evidence="1">
    <location>
        <begin position="174"/>
        <end position="202"/>
    </location>
</feature>
<protein>
    <recommendedName>
        <fullName evidence="4">Glycosyltransferase RgtA/B/C/D-like domain-containing protein</fullName>
    </recommendedName>
</protein>